<dbReference type="GeneID" id="31019609"/>
<reference evidence="2 3" key="1">
    <citation type="submission" date="2016-10" db="EMBL/GenBank/DDBJ databases">
        <title>Proteomics and genomics reveal pathogen-plant mechanisms compatible with a hemibiotrophic lifestyle of Diplodia corticola.</title>
        <authorList>
            <person name="Fernandes I."/>
            <person name="De Jonge R."/>
            <person name="Van De Peer Y."/>
            <person name="Devreese B."/>
            <person name="Alves A."/>
            <person name="Esteves A.C."/>
        </authorList>
    </citation>
    <scope>NUCLEOTIDE SEQUENCE [LARGE SCALE GENOMIC DNA]</scope>
    <source>
        <strain evidence="2 3">CBS 112549</strain>
    </source>
</reference>
<evidence type="ECO:0000313" key="3">
    <source>
        <dbReference type="Proteomes" id="UP000183809"/>
    </source>
</evidence>
<sequence length="77" mass="8216">MSSTASTNQKSQPWQKYVQVGPDAAQSWDSSKNVTGRSEHGGGLDGGNSVPKAQEKSNVRLVAEKDAHCLDPDSDDE</sequence>
<feature type="compositionally biased region" description="Polar residues" evidence="1">
    <location>
        <begin position="1"/>
        <end position="14"/>
    </location>
</feature>
<evidence type="ECO:0000256" key="1">
    <source>
        <dbReference type="SAM" id="MobiDB-lite"/>
    </source>
</evidence>
<gene>
    <name evidence="2" type="ORF">BKCO1_800024</name>
</gene>
<protein>
    <submittedName>
        <fullName evidence="2">Uncharacterized protein</fullName>
    </submittedName>
</protein>
<feature type="compositionally biased region" description="Basic and acidic residues" evidence="1">
    <location>
        <begin position="53"/>
        <end position="71"/>
    </location>
</feature>
<accession>A0A1J9RX37</accession>
<dbReference type="Proteomes" id="UP000183809">
    <property type="component" value="Unassembled WGS sequence"/>
</dbReference>
<name>A0A1J9RX37_9PEZI</name>
<keyword evidence="3" id="KW-1185">Reference proteome</keyword>
<organism evidence="2 3">
    <name type="scientific">Diplodia corticola</name>
    <dbReference type="NCBI Taxonomy" id="236234"/>
    <lineage>
        <taxon>Eukaryota</taxon>
        <taxon>Fungi</taxon>
        <taxon>Dikarya</taxon>
        <taxon>Ascomycota</taxon>
        <taxon>Pezizomycotina</taxon>
        <taxon>Dothideomycetes</taxon>
        <taxon>Dothideomycetes incertae sedis</taxon>
        <taxon>Botryosphaeriales</taxon>
        <taxon>Botryosphaeriaceae</taxon>
        <taxon>Diplodia</taxon>
    </lineage>
</organism>
<feature type="region of interest" description="Disordered" evidence="1">
    <location>
        <begin position="1"/>
        <end position="77"/>
    </location>
</feature>
<dbReference type="EMBL" id="MNUE01000008">
    <property type="protein sequence ID" value="OJD37203.1"/>
    <property type="molecule type" value="Genomic_DNA"/>
</dbReference>
<feature type="compositionally biased region" description="Polar residues" evidence="1">
    <location>
        <begin position="27"/>
        <end position="36"/>
    </location>
</feature>
<proteinExistence type="predicted"/>
<comment type="caution">
    <text evidence="2">The sequence shown here is derived from an EMBL/GenBank/DDBJ whole genome shotgun (WGS) entry which is preliminary data.</text>
</comment>
<dbReference type="AlphaFoldDB" id="A0A1J9RX37"/>
<dbReference type="RefSeq" id="XP_020133444.1">
    <property type="nucleotide sequence ID" value="XM_020279347.1"/>
</dbReference>
<evidence type="ECO:0000313" key="2">
    <source>
        <dbReference type="EMBL" id="OJD37203.1"/>
    </source>
</evidence>